<evidence type="ECO:0000256" key="3">
    <source>
        <dbReference type="ARBA" id="ARBA00022801"/>
    </source>
</evidence>
<evidence type="ECO:0000256" key="1">
    <source>
        <dbReference type="ARBA" id="ARBA00007623"/>
    </source>
</evidence>
<feature type="active site" evidence="5 6">
    <location>
        <position position="74"/>
    </location>
</feature>
<reference evidence="8" key="1">
    <citation type="journal article" date="2022" name="bioRxiv">
        <title>Sequencing and chromosome-scale assembly of the giantPleurodeles waltlgenome.</title>
        <authorList>
            <person name="Brown T."/>
            <person name="Elewa A."/>
            <person name="Iarovenko S."/>
            <person name="Subramanian E."/>
            <person name="Araus A.J."/>
            <person name="Petzold A."/>
            <person name="Susuki M."/>
            <person name="Suzuki K.-i.T."/>
            <person name="Hayashi T."/>
            <person name="Toyoda A."/>
            <person name="Oliveira C."/>
            <person name="Osipova E."/>
            <person name="Leigh N.D."/>
            <person name="Simon A."/>
            <person name="Yun M.H."/>
        </authorList>
    </citation>
    <scope>NUCLEOTIDE SEQUENCE</scope>
    <source>
        <strain evidence="8">20211129_DDA</strain>
        <tissue evidence="8">Liver</tissue>
    </source>
</reference>
<dbReference type="GO" id="GO:0005737">
    <property type="term" value="C:cytoplasm"/>
    <property type="evidence" value="ECO:0007669"/>
    <property type="project" value="TreeGrafter"/>
</dbReference>
<evidence type="ECO:0000256" key="2">
    <source>
        <dbReference type="ARBA" id="ARBA00022670"/>
    </source>
</evidence>
<sequence>MEGLCLPAEQNLLQTHNKDSDQALFVDTSFPVDSVLTEEGTIVWKRPKEICDNPQFIVDGATRMDICQGSLSNCWFVSAVASLALHQEFMEQVVPPNQSFGEGYNGCFHFKFWQYGTWIELAVDDRLPTVKMEVRDLSGTITVSYKLLFIRSKENNEFWSSLLEKAYAKLKGGYGALQLGYPSEAMEDMTGGVADGCQLNVSPAELWRSLSRLLEKGALVCCGNTVGELEQKNEQGILGKHAYSVTGMSQVQTKDGPVQLLRIRNPWGHTEWTGPWSDGAPEWDNLEANEKKRMNVVSMEDGEFWMSVEDFQKNFQMMDVCHLSPKSLPGAEAAVQPWECAMYEGRWVRGMSSGGSIEQKELYWLNPQFTLNLLEQDHNPGDPGQACSFIIALTQKHQRLRKAAGMCIGIHIFKGDQDRVFLNQRDLCKATPILSTDGYRNRQEVVIYSCLPRGRYIIVPSCEHAINEGEFLLRVFTEKGNFSRPVDRSSMYVNMSIDPSVVPTSLPSLDSCRAVFLQFAGVDEMISAVELHQLLKKLMEELGSLQDSEGFDLESCRSLVSLMDNAGFGKLGWEEFQSLWSKICCGTLIFCQLDLTRSGSINSHELVPALQSAGLKVDEFMVQLLALRYCTSDRTVTYSSFICCLLKLDTMTRKFQESVCTSSGSVTLNYQQWLHITMYN</sequence>
<dbReference type="InterPro" id="IPR038765">
    <property type="entry name" value="Papain-like_cys_pep_sf"/>
</dbReference>
<accession>A0AAV7N5R4</accession>
<dbReference type="FunFam" id="2.60.120.380:FF:000011">
    <property type="entry name" value="Calpain 12"/>
    <property type="match status" value="1"/>
</dbReference>
<comment type="caution">
    <text evidence="8">The sequence shown here is derived from an EMBL/GenBank/DDBJ whole genome shotgun (WGS) entry which is preliminary data.</text>
</comment>
<feature type="active site" evidence="5 6">
    <location>
        <position position="241"/>
    </location>
</feature>
<dbReference type="PRINTS" id="PR00704">
    <property type="entry name" value="CALPAIN"/>
</dbReference>
<evidence type="ECO:0000256" key="5">
    <source>
        <dbReference type="PIRSR" id="PIRSR622684-1"/>
    </source>
</evidence>
<dbReference type="PANTHER" id="PTHR10183">
    <property type="entry name" value="CALPAIN"/>
    <property type="match status" value="1"/>
</dbReference>
<dbReference type="InterPro" id="IPR036213">
    <property type="entry name" value="Calpain_III_sf"/>
</dbReference>
<dbReference type="CDD" id="cd00044">
    <property type="entry name" value="CysPc"/>
    <property type="match status" value="1"/>
</dbReference>
<dbReference type="GO" id="GO:0004198">
    <property type="term" value="F:calcium-dependent cysteine-type endopeptidase activity"/>
    <property type="evidence" value="ECO:0007669"/>
    <property type="project" value="InterPro"/>
</dbReference>
<evidence type="ECO:0000259" key="7">
    <source>
        <dbReference type="PROSITE" id="PS50203"/>
    </source>
</evidence>
<dbReference type="InterPro" id="IPR022682">
    <property type="entry name" value="Calpain_domain_III"/>
</dbReference>
<gene>
    <name evidence="8" type="ORF">NDU88_007219</name>
</gene>
<dbReference type="GO" id="GO:0006508">
    <property type="term" value="P:proteolysis"/>
    <property type="evidence" value="ECO:0007669"/>
    <property type="project" value="UniProtKB-KW"/>
</dbReference>
<dbReference type="SMART" id="SM00230">
    <property type="entry name" value="CysPc"/>
    <property type="match status" value="1"/>
</dbReference>
<dbReference type="Gene3D" id="2.60.120.380">
    <property type="match status" value="1"/>
</dbReference>
<dbReference type="AlphaFoldDB" id="A0AAV7N5R4"/>
<dbReference type="Pfam" id="PF00648">
    <property type="entry name" value="Peptidase_C2"/>
    <property type="match status" value="1"/>
</dbReference>
<evidence type="ECO:0000313" key="9">
    <source>
        <dbReference type="Proteomes" id="UP001066276"/>
    </source>
</evidence>
<dbReference type="FunFam" id="3.90.70.10:FF:000001">
    <property type="entry name" value="Calpain-1 catalytic subunit"/>
    <property type="match status" value="1"/>
</dbReference>
<dbReference type="SUPFAM" id="SSF54001">
    <property type="entry name" value="Cysteine proteinases"/>
    <property type="match status" value="1"/>
</dbReference>
<dbReference type="InterPro" id="IPR001300">
    <property type="entry name" value="Peptidase_C2_calpain_cat"/>
</dbReference>
<dbReference type="PANTHER" id="PTHR10183:SF434">
    <property type="entry name" value="CALPAIN-3"/>
    <property type="match status" value="1"/>
</dbReference>
<organism evidence="8 9">
    <name type="scientific">Pleurodeles waltl</name>
    <name type="common">Iberian ribbed newt</name>
    <dbReference type="NCBI Taxonomy" id="8319"/>
    <lineage>
        <taxon>Eukaryota</taxon>
        <taxon>Metazoa</taxon>
        <taxon>Chordata</taxon>
        <taxon>Craniata</taxon>
        <taxon>Vertebrata</taxon>
        <taxon>Euteleostomi</taxon>
        <taxon>Amphibia</taxon>
        <taxon>Batrachia</taxon>
        <taxon>Caudata</taxon>
        <taxon>Salamandroidea</taxon>
        <taxon>Salamandridae</taxon>
        <taxon>Pleurodelinae</taxon>
        <taxon>Pleurodeles</taxon>
    </lineage>
</organism>
<dbReference type="PROSITE" id="PS50203">
    <property type="entry name" value="CALPAIN_CAT"/>
    <property type="match status" value="1"/>
</dbReference>
<keyword evidence="9" id="KW-1185">Reference proteome</keyword>
<proteinExistence type="inferred from homology"/>
<evidence type="ECO:0000313" key="8">
    <source>
        <dbReference type="EMBL" id="KAJ1109862.1"/>
    </source>
</evidence>
<dbReference type="InterPro" id="IPR022683">
    <property type="entry name" value="Calpain_III"/>
</dbReference>
<dbReference type="Gene3D" id="3.90.70.10">
    <property type="entry name" value="Cysteine proteinases"/>
    <property type="match status" value="1"/>
</dbReference>
<evidence type="ECO:0000256" key="6">
    <source>
        <dbReference type="PROSITE-ProRule" id="PRU00239"/>
    </source>
</evidence>
<dbReference type="Proteomes" id="UP001066276">
    <property type="component" value="Chromosome 9"/>
</dbReference>
<name>A0AAV7N5R4_PLEWA</name>
<evidence type="ECO:0000256" key="4">
    <source>
        <dbReference type="ARBA" id="ARBA00022807"/>
    </source>
</evidence>
<dbReference type="SMART" id="SM00720">
    <property type="entry name" value="calpain_III"/>
    <property type="match status" value="1"/>
</dbReference>
<feature type="domain" description="Calpain catalytic" evidence="7">
    <location>
        <begin position="20"/>
        <end position="324"/>
    </location>
</feature>
<dbReference type="Pfam" id="PF01067">
    <property type="entry name" value="Calpain_III"/>
    <property type="match status" value="1"/>
</dbReference>
<dbReference type="InterPro" id="IPR011992">
    <property type="entry name" value="EF-hand-dom_pair"/>
</dbReference>
<dbReference type="InterPro" id="IPR022684">
    <property type="entry name" value="Calpain_cysteine_protease"/>
</dbReference>
<protein>
    <recommendedName>
        <fullName evidence="7">Calpain catalytic domain-containing protein</fullName>
    </recommendedName>
</protein>
<comment type="similarity">
    <text evidence="1">Belongs to the peptidase C2 family.</text>
</comment>
<keyword evidence="3 6" id="KW-0378">Hydrolase</keyword>
<feature type="active site" evidence="5 6">
    <location>
        <position position="265"/>
    </location>
</feature>
<keyword evidence="2 6" id="KW-0645">Protease</keyword>
<dbReference type="EMBL" id="JANPWB010000013">
    <property type="protein sequence ID" value="KAJ1109862.1"/>
    <property type="molecule type" value="Genomic_DNA"/>
</dbReference>
<dbReference type="Gene3D" id="1.10.238.10">
    <property type="entry name" value="EF-hand"/>
    <property type="match status" value="1"/>
</dbReference>
<dbReference type="SUPFAM" id="SSF47473">
    <property type="entry name" value="EF-hand"/>
    <property type="match status" value="1"/>
</dbReference>
<dbReference type="SUPFAM" id="SSF49758">
    <property type="entry name" value="Calpain large subunit, middle domain (domain III)"/>
    <property type="match status" value="1"/>
</dbReference>
<keyword evidence="4 6" id="KW-0788">Thiol protease</keyword>